<sequence>MPHMGTPLFNDVLRRPSPRWLTGLMAEPMVPHGGPQLVTTSAQQYQLSGRERSDDSKAAAHLRHYGLCLGDATQIEETQVCLAHGRRLRRVSPQRGDTPFHVDLCDFLSCKGTSVTKVAEEAERLGKRTQSKSYTSPFWLTQPELEGHFQNPLIQLYTRCSPGHWTRVSEVYENPNVFVEFDRGSKATTRYVNLDEFRTQSNSELPLFACMSFFRIFSPINVHTRHAFDASVEWRLRVECQRSGCWCSIWGTAEDYDKCGFSTLDGALGVDVFNALGNPLFLINAFCTTAPLEIFASCYPHDCIADGRHL</sequence>
<reference evidence="3" key="1">
    <citation type="journal article" date="2021" name="Microbiol. Resour. Announc.">
        <title>LGAAP: Leishmaniinae Genome Assembly and Annotation Pipeline.</title>
        <authorList>
            <person name="Almutairi H."/>
            <person name="Urbaniak M.D."/>
            <person name="Bates M.D."/>
            <person name="Jariyapan N."/>
            <person name="Kwakye-Nuako G."/>
            <person name="Thomaz-Soccol V."/>
            <person name="Al-Salem W.S."/>
            <person name="Dillon R.J."/>
            <person name="Bates P.A."/>
            <person name="Gatherer D."/>
        </authorList>
    </citation>
    <scope>NUCLEOTIDE SEQUENCE [LARGE SCALE GENOMIC DNA]</scope>
</reference>
<accession>A0A836H1U1</accession>
<dbReference type="GeneID" id="92359658"/>
<protein>
    <recommendedName>
        <fullName evidence="1">Trypanosoma Tc-38 (p38) protein domain-containing protein</fullName>
    </recommendedName>
</protein>
<name>A0A836H1U1_9TRYP</name>
<keyword evidence="3" id="KW-1185">Reference proteome</keyword>
<evidence type="ECO:0000313" key="2">
    <source>
        <dbReference type="EMBL" id="KAG5473658.1"/>
    </source>
</evidence>
<dbReference type="RefSeq" id="XP_067061661.1">
    <property type="nucleotide sequence ID" value="XM_067205724.1"/>
</dbReference>
<reference evidence="3" key="2">
    <citation type="journal article" date="2021" name="Sci. Data">
        <title>Chromosome-scale genome sequencing, assembly and annotation of six genomes from subfamily Leishmaniinae.</title>
        <authorList>
            <person name="Almutairi H."/>
            <person name="Urbaniak M.D."/>
            <person name="Bates M.D."/>
            <person name="Jariyapan N."/>
            <person name="Kwakye-Nuako G."/>
            <person name="Thomaz Soccol V."/>
            <person name="Al-Salem W.S."/>
            <person name="Dillon R.J."/>
            <person name="Bates P.A."/>
            <person name="Gatherer D."/>
        </authorList>
    </citation>
    <scope>NUCLEOTIDE SEQUENCE [LARGE SCALE GENOMIC DNA]</scope>
</reference>
<evidence type="ECO:0000313" key="3">
    <source>
        <dbReference type="Proteomes" id="UP000674143"/>
    </source>
</evidence>
<organism evidence="2 3">
    <name type="scientific">Leishmania orientalis</name>
    <dbReference type="NCBI Taxonomy" id="2249476"/>
    <lineage>
        <taxon>Eukaryota</taxon>
        <taxon>Discoba</taxon>
        <taxon>Euglenozoa</taxon>
        <taxon>Kinetoplastea</taxon>
        <taxon>Metakinetoplastina</taxon>
        <taxon>Trypanosomatida</taxon>
        <taxon>Trypanosomatidae</taxon>
        <taxon>Leishmaniinae</taxon>
        <taxon>Leishmania</taxon>
    </lineage>
</organism>
<dbReference type="Pfam" id="PF20054">
    <property type="entry name" value="Tc-38"/>
    <property type="match status" value="1"/>
</dbReference>
<proteinExistence type="predicted"/>
<evidence type="ECO:0000259" key="1">
    <source>
        <dbReference type="Pfam" id="PF20054"/>
    </source>
</evidence>
<dbReference type="Proteomes" id="UP000674143">
    <property type="component" value="Unassembled WGS sequence"/>
</dbReference>
<dbReference type="InterPro" id="IPR045399">
    <property type="entry name" value="Tc-38"/>
</dbReference>
<comment type="caution">
    <text evidence="2">The sequence shown here is derived from an EMBL/GenBank/DDBJ whole genome shotgun (WGS) entry which is preliminary data.</text>
</comment>
<dbReference type="EMBL" id="JAFHLR010000029">
    <property type="protein sequence ID" value="KAG5473658.1"/>
    <property type="molecule type" value="Genomic_DNA"/>
</dbReference>
<dbReference type="AlphaFoldDB" id="A0A836H1U1"/>
<feature type="domain" description="Trypanosoma Tc-38 (p38) protein" evidence="1">
    <location>
        <begin position="228"/>
        <end position="291"/>
    </location>
</feature>
<gene>
    <name evidence="2" type="ORF">LSCM4_03728</name>
</gene>
<dbReference type="KEGG" id="loi:92359658"/>